<evidence type="ECO:0000256" key="1">
    <source>
        <dbReference type="ARBA" id="ARBA00022614"/>
    </source>
</evidence>
<name>A0AAD8EAQ6_DIPPU</name>
<dbReference type="PROSITE" id="PS51257">
    <property type="entry name" value="PROKAR_LIPOPROTEIN"/>
    <property type="match status" value="1"/>
</dbReference>
<accession>A0AAD8EAQ6</accession>
<dbReference type="InterPro" id="IPR032675">
    <property type="entry name" value="LRR_dom_sf"/>
</dbReference>
<dbReference type="Gene3D" id="3.80.10.10">
    <property type="entry name" value="Ribonuclease Inhibitor"/>
    <property type="match status" value="2"/>
</dbReference>
<gene>
    <name evidence="7" type="ORF">L9F63_022089</name>
</gene>
<feature type="domain" description="LRRCT" evidence="6">
    <location>
        <begin position="353"/>
        <end position="401"/>
    </location>
</feature>
<evidence type="ECO:0000256" key="5">
    <source>
        <dbReference type="SAM" id="SignalP"/>
    </source>
</evidence>
<evidence type="ECO:0000313" key="7">
    <source>
        <dbReference type="EMBL" id="KAJ9583570.1"/>
    </source>
</evidence>
<keyword evidence="2 5" id="KW-0732">Signal</keyword>
<proteinExistence type="predicted"/>
<comment type="caution">
    <text evidence="7">The sequence shown here is derived from an EMBL/GenBank/DDBJ whole genome shotgun (WGS) entry which is preliminary data.</text>
</comment>
<keyword evidence="8" id="KW-1185">Reference proteome</keyword>
<dbReference type="SMART" id="SM00369">
    <property type="entry name" value="LRR_TYP"/>
    <property type="match status" value="6"/>
</dbReference>
<evidence type="ECO:0000259" key="6">
    <source>
        <dbReference type="SMART" id="SM00082"/>
    </source>
</evidence>
<dbReference type="InterPro" id="IPR000483">
    <property type="entry name" value="Cys-rich_flank_reg_C"/>
</dbReference>
<keyword evidence="4" id="KW-0812">Transmembrane</keyword>
<protein>
    <recommendedName>
        <fullName evidence="6">LRRCT domain-containing protein</fullName>
    </recommendedName>
</protein>
<keyword evidence="4" id="KW-0472">Membrane</keyword>
<evidence type="ECO:0000256" key="2">
    <source>
        <dbReference type="ARBA" id="ARBA00022729"/>
    </source>
</evidence>
<evidence type="ECO:0000313" key="8">
    <source>
        <dbReference type="Proteomes" id="UP001233999"/>
    </source>
</evidence>
<dbReference type="GO" id="GO:0071944">
    <property type="term" value="C:cell periphery"/>
    <property type="evidence" value="ECO:0007669"/>
    <property type="project" value="UniProtKB-ARBA"/>
</dbReference>
<dbReference type="PANTHER" id="PTHR24366:SF96">
    <property type="entry name" value="LEUCINE RICH REPEAT CONTAINING 53"/>
    <property type="match status" value="1"/>
</dbReference>
<dbReference type="AlphaFoldDB" id="A0AAD8EAQ6"/>
<dbReference type="PROSITE" id="PS51450">
    <property type="entry name" value="LRR"/>
    <property type="match status" value="1"/>
</dbReference>
<evidence type="ECO:0000256" key="4">
    <source>
        <dbReference type="SAM" id="Phobius"/>
    </source>
</evidence>
<dbReference type="InterPro" id="IPR001611">
    <property type="entry name" value="Leu-rich_rpt"/>
</dbReference>
<keyword evidence="3" id="KW-0677">Repeat</keyword>
<dbReference type="SUPFAM" id="SSF52058">
    <property type="entry name" value="L domain-like"/>
    <property type="match status" value="1"/>
</dbReference>
<feature type="signal peptide" evidence="5">
    <location>
        <begin position="1"/>
        <end position="17"/>
    </location>
</feature>
<keyword evidence="1" id="KW-0433">Leucine-rich repeat</keyword>
<feature type="non-terminal residue" evidence="7">
    <location>
        <position position="1"/>
    </location>
</feature>
<reference evidence="7" key="1">
    <citation type="journal article" date="2023" name="IScience">
        <title>Live-bearing cockroach genome reveals convergent evolutionary mechanisms linked to viviparity in insects and beyond.</title>
        <authorList>
            <person name="Fouks B."/>
            <person name="Harrison M.C."/>
            <person name="Mikhailova A.A."/>
            <person name="Marchal E."/>
            <person name="English S."/>
            <person name="Carruthers M."/>
            <person name="Jennings E.C."/>
            <person name="Chiamaka E.L."/>
            <person name="Frigard R.A."/>
            <person name="Pippel M."/>
            <person name="Attardo G.M."/>
            <person name="Benoit J.B."/>
            <person name="Bornberg-Bauer E."/>
            <person name="Tobe S.S."/>
        </authorList>
    </citation>
    <scope>NUCLEOTIDE SEQUENCE</scope>
    <source>
        <strain evidence="7">Stay&amp;Tobe</strain>
    </source>
</reference>
<organism evidence="7 8">
    <name type="scientific">Diploptera punctata</name>
    <name type="common">Pacific beetle cockroach</name>
    <dbReference type="NCBI Taxonomy" id="6984"/>
    <lineage>
        <taxon>Eukaryota</taxon>
        <taxon>Metazoa</taxon>
        <taxon>Ecdysozoa</taxon>
        <taxon>Arthropoda</taxon>
        <taxon>Hexapoda</taxon>
        <taxon>Insecta</taxon>
        <taxon>Pterygota</taxon>
        <taxon>Neoptera</taxon>
        <taxon>Polyneoptera</taxon>
        <taxon>Dictyoptera</taxon>
        <taxon>Blattodea</taxon>
        <taxon>Blaberoidea</taxon>
        <taxon>Blaberidae</taxon>
        <taxon>Diplopterinae</taxon>
        <taxon>Diploptera</taxon>
    </lineage>
</organism>
<feature type="chain" id="PRO_5041996896" description="LRRCT domain-containing protein" evidence="5">
    <location>
        <begin position="18"/>
        <end position="559"/>
    </location>
</feature>
<dbReference type="EMBL" id="JASPKZ010007568">
    <property type="protein sequence ID" value="KAJ9583570.1"/>
    <property type="molecule type" value="Genomic_DNA"/>
</dbReference>
<reference evidence="7" key="2">
    <citation type="submission" date="2023-05" db="EMBL/GenBank/DDBJ databases">
        <authorList>
            <person name="Fouks B."/>
        </authorList>
    </citation>
    <scope>NUCLEOTIDE SEQUENCE</scope>
    <source>
        <strain evidence="7">Stay&amp;Tobe</strain>
        <tissue evidence="7">Testes</tissue>
    </source>
</reference>
<dbReference type="Proteomes" id="UP001233999">
    <property type="component" value="Unassembled WGS sequence"/>
</dbReference>
<dbReference type="PANTHER" id="PTHR24366">
    <property type="entry name" value="IG(IMMUNOGLOBULIN) AND LRR(LEUCINE RICH REPEAT) DOMAINS"/>
    <property type="match status" value="1"/>
</dbReference>
<sequence>METRVLLLVAILTGGSGEEVIPQLCLSGTAGGLGCRCTTSLSDMMLPRCDVDCSSRNISTLPNNWNISQLARSLDLSRNLLTSLKNEQFAHWGNLEELNLSRNRFTILTEDVFVGLTNLRILDLGFNLITSLQPNIFNGLSILSSLNLEMNRLQELHSNVFIPTPRLQSLTLSYNLELGRNLEKSADAIRVVLKNNITTLIMNNMSLASLPNNIFNEGTNLRHLSLADNPMKTVDILPTSLECLNLSGTEISVILPGDFVYYPSLKKLHLDRLLYLIKVETNAFEGLKSLEILTMENCIQLEDFDETAFGGENDSVLVPLKVLSLARSGLRTLSPEVLIPVNSTIQQVDLQGNPWECDCNLAWIKDVTFSLLDRGYLRCFGPKEHHNKLIHLMPAEEMVCSDPELDGSTMQNSFVIMVDTLLVVLVLAVCCVILVLLWQPNRAELEWDDKDLDHIWTSAADRDNNVRVTAKSKNLASTFTRKHGRDRVLFTTRAIKEAYIPHVIFVPFITSNDKGNGCEIRKRHAEKPSLVPATSIFMMFQGGGPQIENKRFSPVKIVI</sequence>
<evidence type="ECO:0000256" key="3">
    <source>
        <dbReference type="ARBA" id="ARBA00022737"/>
    </source>
</evidence>
<dbReference type="SMART" id="SM00082">
    <property type="entry name" value="LRRCT"/>
    <property type="match status" value="1"/>
</dbReference>
<dbReference type="InterPro" id="IPR003591">
    <property type="entry name" value="Leu-rich_rpt_typical-subtyp"/>
</dbReference>
<feature type="transmembrane region" description="Helical" evidence="4">
    <location>
        <begin position="414"/>
        <end position="438"/>
    </location>
</feature>
<dbReference type="Pfam" id="PF13855">
    <property type="entry name" value="LRR_8"/>
    <property type="match status" value="1"/>
</dbReference>
<keyword evidence="4" id="KW-1133">Transmembrane helix</keyword>